<dbReference type="GO" id="GO:0003677">
    <property type="term" value="F:DNA binding"/>
    <property type="evidence" value="ECO:0007669"/>
    <property type="project" value="UniProtKB-KW"/>
</dbReference>
<keyword evidence="4" id="KW-0539">Nucleus</keyword>
<dbReference type="Pfam" id="PF02365">
    <property type="entry name" value="NAM"/>
    <property type="match status" value="2"/>
</dbReference>
<keyword evidence="2" id="KW-0238">DNA-binding</keyword>
<accession>A0A0D9WWJ4</accession>
<keyword evidence="1" id="KW-0805">Transcription regulation</keyword>
<dbReference type="PROSITE" id="PS51005">
    <property type="entry name" value="NAC"/>
    <property type="match status" value="2"/>
</dbReference>
<dbReference type="InterPro" id="IPR036093">
    <property type="entry name" value="NAC_dom_sf"/>
</dbReference>
<feature type="region of interest" description="Disordered" evidence="5">
    <location>
        <begin position="192"/>
        <end position="211"/>
    </location>
</feature>
<evidence type="ECO:0000256" key="1">
    <source>
        <dbReference type="ARBA" id="ARBA00023015"/>
    </source>
</evidence>
<dbReference type="GO" id="GO:0006355">
    <property type="term" value="P:regulation of DNA-templated transcription"/>
    <property type="evidence" value="ECO:0007669"/>
    <property type="project" value="InterPro"/>
</dbReference>
<reference evidence="7" key="3">
    <citation type="submission" date="2015-04" db="UniProtKB">
        <authorList>
            <consortium name="EnsemblPlants"/>
        </authorList>
    </citation>
    <scope>IDENTIFICATION</scope>
</reference>
<evidence type="ECO:0000256" key="3">
    <source>
        <dbReference type="ARBA" id="ARBA00023163"/>
    </source>
</evidence>
<dbReference type="PANTHER" id="PTHR31719:SF88">
    <property type="entry name" value="OS07G0272700 PROTEIN"/>
    <property type="match status" value="1"/>
</dbReference>
<protein>
    <recommendedName>
        <fullName evidence="6">NAC domain-containing protein</fullName>
    </recommendedName>
</protein>
<evidence type="ECO:0000256" key="4">
    <source>
        <dbReference type="ARBA" id="ARBA00023242"/>
    </source>
</evidence>
<dbReference type="HOGENOM" id="CLU_552541_0_0_1"/>
<dbReference type="PANTHER" id="PTHR31719">
    <property type="entry name" value="NAC TRANSCRIPTION FACTOR 56"/>
    <property type="match status" value="1"/>
</dbReference>
<name>A0A0D9WWJ4_9ORYZ</name>
<feature type="domain" description="NAC" evidence="6">
    <location>
        <begin position="239"/>
        <end position="389"/>
    </location>
</feature>
<dbReference type="Proteomes" id="UP000032180">
    <property type="component" value="Chromosome 7"/>
</dbReference>
<feature type="region of interest" description="Disordered" evidence="5">
    <location>
        <begin position="390"/>
        <end position="416"/>
    </location>
</feature>
<evidence type="ECO:0000313" key="8">
    <source>
        <dbReference type="Proteomes" id="UP000032180"/>
    </source>
</evidence>
<sequence length="535" mass="58203">MAAAKSADALSPGFKFDPSDGDLVGRYLLARIQGNPLPLDGIILEADPLSSPPWRLLAEHGRGDEAFFFADARAKNGKGRRQKRTVEGGGFWQGQRMSVDGGGGDGGLEMRWRKYVLSFFADGEKGSSGWVMHEYAITAPAEVASSTKRLYRIRFSGHGRKRKREPENQSSSHDDGGDRSRRKTEDALLQDLAPASPPVPPLAATDDSISDGADQGLVDNYSRLFDAFGEIDVEELQSALREFAAPDIDGDLMGRYLLARIQGKPLPLDGVTLEADPLSSPPWRLLAEHGRGDEAFFFADVRAKNGKGSRQRRTVEGGGYWQGQRMAVDGERLLVPDGGALEIRWRKYVLSFFADGEKGSSGWVMHEYAITSPADLASSATRLYRIRFSGHGKKRKREPENQSSSHDDGGGRARRKTEDALLQELAPASPHVPPLAAADDSISDGADQGLVDNYSRLFDAFGEIDVEELQTALREFAAPDMFVSPPEAEANAVTSSAEMEAPEVAGFGVAEIVDEDDLSCIDFNFDVDAAHVAWA</sequence>
<dbReference type="SUPFAM" id="SSF101941">
    <property type="entry name" value="NAC domain"/>
    <property type="match status" value="2"/>
</dbReference>
<keyword evidence="3" id="KW-0804">Transcription</keyword>
<evidence type="ECO:0000256" key="5">
    <source>
        <dbReference type="SAM" id="MobiDB-lite"/>
    </source>
</evidence>
<feature type="compositionally biased region" description="Basic and acidic residues" evidence="5">
    <location>
        <begin position="397"/>
        <end position="416"/>
    </location>
</feature>
<feature type="region of interest" description="Disordered" evidence="5">
    <location>
        <begin position="155"/>
        <end position="184"/>
    </location>
</feature>
<dbReference type="EnsemblPlants" id="LPERR07G05500.1">
    <property type="protein sequence ID" value="LPERR07G05500.1"/>
    <property type="gene ID" value="LPERR07G05500"/>
</dbReference>
<reference evidence="7 8" key="1">
    <citation type="submission" date="2012-08" db="EMBL/GenBank/DDBJ databases">
        <title>Oryza genome evolution.</title>
        <authorList>
            <person name="Wing R.A."/>
        </authorList>
    </citation>
    <scope>NUCLEOTIDE SEQUENCE</scope>
</reference>
<dbReference type="Gramene" id="LPERR07G05500.1">
    <property type="protein sequence ID" value="LPERR07G05500.1"/>
    <property type="gene ID" value="LPERR07G05500"/>
</dbReference>
<reference evidence="8" key="2">
    <citation type="submission" date="2013-12" db="EMBL/GenBank/DDBJ databases">
        <authorList>
            <person name="Yu Y."/>
            <person name="Lee S."/>
            <person name="de Baynast K."/>
            <person name="Wissotski M."/>
            <person name="Liu L."/>
            <person name="Talag J."/>
            <person name="Goicoechea J."/>
            <person name="Angelova A."/>
            <person name="Jetty R."/>
            <person name="Kudrna D."/>
            <person name="Golser W."/>
            <person name="Rivera L."/>
            <person name="Zhang J."/>
            <person name="Wing R."/>
        </authorList>
    </citation>
    <scope>NUCLEOTIDE SEQUENCE</scope>
</reference>
<feature type="domain" description="NAC" evidence="6">
    <location>
        <begin position="10"/>
        <end position="156"/>
    </location>
</feature>
<organism evidence="7 8">
    <name type="scientific">Leersia perrieri</name>
    <dbReference type="NCBI Taxonomy" id="77586"/>
    <lineage>
        <taxon>Eukaryota</taxon>
        <taxon>Viridiplantae</taxon>
        <taxon>Streptophyta</taxon>
        <taxon>Embryophyta</taxon>
        <taxon>Tracheophyta</taxon>
        <taxon>Spermatophyta</taxon>
        <taxon>Magnoliopsida</taxon>
        <taxon>Liliopsida</taxon>
        <taxon>Poales</taxon>
        <taxon>Poaceae</taxon>
        <taxon>BOP clade</taxon>
        <taxon>Oryzoideae</taxon>
        <taxon>Oryzeae</taxon>
        <taxon>Oryzinae</taxon>
        <taxon>Leersia</taxon>
    </lineage>
</organism>
<keyword evidence="8" id="KW-1185">Reference proteome</keyword>
<dbReference type="eggNOG" id="ENOG502R52I">
    <property type="taxonomic scope" value="Eukaryota"/>
</dbReference>
<proteinExistence type="predicted"/>
<dbReference type="AlphaFoldDB" id="A0A0D9WWJ4"/>
<dbReference type="Gene3D" id="2.170.150.80">
    <property type="entry name" value="NAC domain"/>
    <property type="match status" value="2"/>
</dbReference>
<evidence type="ECO:0000256" key="2">
    <source>
        <dbReference type="ARBA" id="ARBA00023125"/>
    </source>
</evidence>
<evidence type="ECO:0000313" key="7">
    <source>
        <dbReference type="EnsemblPlants" id="LPERR07G05500.1"/>
    </source>
</evidence>
<evidence type="ECO:0000259" key="6">
    <source>
        <dbReference type="PROSITE" id="PS51005"/>
    </source>
</evidence>
<dbReference type="InterPro" id="IPR003441">
    <property type="entry name" value="NAC-dom"/>
</dbReference>
<feature type="compositionally biased region" description="Basic and acidic residues" evidence="5">
    <location>
        <begin position="164"/>
        <end position="184"/>
    </location>
</feature>